<evidence type="ECO:0000256" key="5">
    <source>
        <dbReference type="ARBA" id="ARBA00023319"/>
    </source>
</evidence>
<evidence type="ECO:0000256" key="2">
    <source>
        <dbReference type="ARBA" id="ARBA00023136"/>
    </source>
</evidence>
<comment type="caution">
    <text evidence="9">The sequence shown here is derived from an EMBL/GenBank/DDBJ whole genome shotgun (WGS) entry which is preliminary data.</text>
</comment>
<evidence type="ECO:0000256" key="6">
    <source>
        <dbReference type="SAM" id="MobiDB-lite"/>
    </source>
</evidence>
<dbReference type="PANTHER" id="PTHR11640:SF31">
    <property type="entry name" value="IRREGULAR CHIASM C-ROUGHEST PROTEIN-RELATED"/>
    <property type="match status" value="1"/>
</dbReference>
<dbReference type="InterPro" id="IPR051275">
    <property type="entry name" value="Cell_adhesion_signaling"/>
</dbReference>
<feature type="region of interest" description="Disordered" evidence="6">
    <location>
        <begin position="251"/>
        <end position="279"/>
    </location>
</feature>
<reference evidence="9 10" key="1">
    <citation type="journal article" date="2023" name="Sci. Data">
        <title>Genome assembly of the Korean intertidal mud-creeper Batillaria attramentaria.</title>
        <authorList>
            <person name="Patra A.K."/>
            <person name="Ho P.T."/>
            <person name="Jun S."/>
            <person name="Lee S.J."/>
            <person name="Kim Y."/>
            <person name="Won Y.J."/>
        </authorList>
    </citation>
    <scope>NUCLEOTIDE SEQUENCE [LARGE SCALE GENOMIC DNA]</scope>
    <source>
        <strain evidence="9">Wonlab-2016</strain>
    </source>
</reference>
<evidence type="ECO:0000256" key="4">
    <source>
        <dbReference type="ARBA" id="ARBA00023180"/>
    </source>
</evidence>
<feature type="compositionally biased region" description="Basic and acidic residues" evidence="6">
    <location>
        <begin position="251"/>
        <end position="260"/>
    </location>
</feature>
<name>A0ABD0LE26_9CAEN</name>
<keyword evidence="2 7" id="KW-0472">Membrane</keyword>
<feature type="domain" description="Ig-like" evidence="8">
    <location>
        <begin position="110"/>
        <end position="198"/>
    </location>
</feature>
<evidence type="ECO:0000313" key="9">
    <source>
        <dbReference type="EMBL" id="KAK7497416.1"/>
    </source>
</evidence>
<dbReference type="InterPro" id="IPR036179">
    <property type="entry name" value="Ig-like_dom_sf"/>
</dbReference>
<feature type="domain" description="Ig-like" evidence="8">
    <location>
        <begin position="540"/>
        <end position="652"/>
    </location>
</feature>
<evidence type="ECO:0000313" key="10">
    <source>
        <dbReference type="Proteomes" id="UP001519460"/>
    </source>
</evidence>
<evidence type="ECO:0000259" key="8">
    <source>
        <dbReference type="PROSITE" id="PS50835"/>
    </source>
</evidence>
<dbReference type="Proteomes" id="UP001519460">
    <property type="component" value="Unassembled WGS sequence"/>
</dbReference>
<evidence type="ECO:0000256" key="1">
    <source>
        <dbReference type="ARBA" id="ARBA00004479"/>
    </source>
</evidence>
<dbReference type="Gene3D" id="2.60.40.10">
    <property type="entry name" value="Immunoglobulins"/>
    <property type="match status" value="2"/>
</dbReference>
<dbReference type="GO" id="GO:0016020">
    <property type="term" value="C:membrane"/>
    <property type="evidence" value="ECO:0007669"/>
    <property type="project" value="UniProtKB-SubCell"/>
</dbReference>
<feature type="compositionally biased region" description="Basic and acidic residues" evidence="6">
    <location>
        <begin position="699"/>
        <end position="708"/>
    </location>
</feature>
<dbReference type="CDD" id="cd00096">
    <property type="entry name" value="Ig"/>
    <property type="match status" value="2"/>
</dbReference>
<feature type="transmembrane region" description="Helical" evidence="7">
    <location>
        <begin position="662"/>
        <end position="689"/>
    </location>
</feature>
<evidence type="ECO:0000256" key="3">
    <source>
        <dbReference type="ARBA" id="ARBA00023157"/>
    </source>
</evidence>
<keyword evidence="10" id="KW-1185">Reference proteome</keyword>
<keyword evidence="7" id="KW-1133">Transmembrane helix</keyword>
<sequence>HGLCPNFLLTTYNKEVFLSFFGASKVTVLCGCDTPLVDCHRKRVDIIHEDENIELFSAGRCDVLETLARTNRACYWVGSFNMSVIRVCWLVAAVVTLFLGSSDKAEVRNFTVNQRPLSDTVTEGDTSVTFICKASGYPTPTLRISFGSTQVSQSEQTSADKITSETVLTYTIPRVHCDDKGNYTCTADNGFTGAASVSVHLNINSCGKKPDEDLPVAAIVGGVLGVLLVLTTAALVGVLIWMKRNPRYEKPLPRRERKSDAYTGLQPPDNNTDQQSTGGIVNPQLQAELDESDRLHSYQNVLSPLDNTYDPLQMTERQNTAVYTELRSTGPGGRETDKAEVRNFTINQHQHSDTVTEGVTFICEASGHPTPTLHISFGSEQVALNATEDTPLAAIVGGVVGGILVLTTATVVGVLIWMKRNSRYEKPLPRRERESDAYTGIQPSNNDADRQTAAGIANHQLTTDLDEENCLHNYQNLPRPDNTYDPLQMTGRQDTAVYTDLHPTGSGGRGTDEFRVRLLKRVAVDYIYIRSKPTRRDSQPVANTNTRDGGNKAEVHNFTVNQRPLSDTVTERDTSVTFICKASGYPTPTLRITFGSTQVSQSEQTSADKITSETVLTYTIPRVHCDDKGNYTCTADNGFTGAASVSVQLNINSCGKKPDEDLPAAAIVGGVLGVLLVLTTSALVGVLIWMKRNPRYEKPLPRRERKSDTYTGLQPPDNNTDRQSTAGIVNPQLPAELDESDRLHSYQNVLSSPDNTYDPLQMRERQNTAVYTELRTTGPGGRETGGPFDLDSECMESQLKTDRAAGMVA</sequence>
<dbReference type="SMART" id="SM00408">
    <property type="entry name" value="IGc2"/>
    <property type="match status" value="2"/>
</dbReference>
<feature type="transmembrane region" description="Helical" evidence="7">
    <location>
        <begin position="214"/>
        <end position="241"/>
    </location>
</feature>
<feature type="compositionally biased region" description="Basic and acidic residues" evidence="6">
    <location>
        <begin position="427"/>
        <end position="436"/>
    </location>
</feature>
<dbReference type="EMBL" id="JACVVK020000058">
    <property type="protein sequence ID" value="KAK7497416.1"/>
    <property type="molecule type" value="Genomic_DNA"/>
</dbReference>
<dbReference type="InterPro" id="IPR003598">
    <property type="entry name" value="Ig_sub2"/>
</dbReference>
<keyword evidence="7" id="KW-0812">Transmembrane</keyword>
<evidence type="ECO:0000256" key="7">
    <source>
        <dbReference type="SAM" id="Phobius"/>
    </source>
</evidence>
<keyword evidence="3" id="KW-1015">Disulfide bond</keyword>
<dbReference type="Pfam" id="PF13927">
    <property type="entry name" value="Ig_3"/>
    <property type="match status" value="2"/>
</dbReference>
<dbReference type="PANTHER" id="PTHR11640">
    <property type="entry name" value="NEPHRIN"/>
    <property type="match status" value="1"/>
</dbReference>
<dbReference type="InterPro" id="IPR007110">
    <property type="entry name" value="Ig-like_dom"/>
</dbReference>
<feature type="non-terminal residue" evidence="9">
    <location>
        <position position="809"/>
    </location>
</feature>
<keyword evidence="5" id="KW-0393">Immunoglobulin domain</keyword>
<dbReference type="SUPFAM" id="SSF48726">
    <property type="entry name" value="Immunoglobulin"/>
    <property type="match status" value="2"/>
</dbReference>
<feature type="region of interest" description="Disordered" evidence="6">
    <location>
        <begin position="427"/>
        <end position="451"/>
    </location>
</feature>
<feature type="compositionally biased region" description="Polar residues" evidence="6">
    <location>
        <begin position="709"/>
        <end position="726"/>
    </location>
</feature>
<gene>
    <name evidence="9" type="ORF">BaRGS_00011258</name>
</gene>
<feature type="compositionally biased region" description="Polar residues" evidence="6">
    <location>
        <begin position="268"/>
        <end position="279"/>
    </location>
</feature>
<protein>
    <recommendedName>
        <fullName evidence="8">Ig-like domain-containing protein</fullName>
    </recommendedName>
</protein>
<dbReference type="SMART" id="SM00409">
    <property type="entry name" value="IG"/>
    <property type="match status" value="2"/>
</dbReference>
<feature type="transmembrane region" description="Helical" evidence="7">
    <location>
        <begin position="392"/>
        <end position="418"/>
    </location>
</feature>
<feature type="region of interest" description="Disordered" evidence="6">
    <location>
        <begin position="699"/>
        <end position="726"/>
    </location>
</feature>
<dbReference type="InterPro" id="IPR003599">
    <property type="entry name" value="Ig_sub"/>
</dbReference>
<dbReference type="AlphaFoldDB" id="A0ABD0LE26"/>
<proteinExistence type="predicted"/>
<accession>A0ABD0LE26</accession>
<dbReference type="PROSITE" id="PS50835">
    <property type="entry name" value="IG_LIKE"/>
    <property type="match status" value="2"/>
</dbReference>
<comment type="subcellular location">
    <subcellularLocation>
        <location evidence="1">Membrane</location>
        <topology evidence="1">Single-pass type I membrane protein</topology>
    </subcellularLocation>
</comment>
<keyword evidence="4" id="KW-0325">Glycoprotein</keyword>
<dbReference type="InterPro" id="IPR013783">
    <property type="entry name" value="Ig-like_fold"/>
</dbReference>
<organism evidence="9 10">
    <name type="scientific">Batillaria attramentaria</name>
    <dbReference type="NCBI Taxonomy" id="370345"/>
    <lineage>
        <taxon>Eukaryota</taxon>
        <taxon>Metazoa</taxon>
        <taxon>Spiralia</taxon>
        <taxon>Lophotrochozoa</taxon>
        <taxon>Mollusca</taxon>
        <taxon>Gastropoda</taxon>
        <taxon>Caenogastropoda</taxon>
        <taxon>Sorbeoconcha</taxon>
        <taxon>Cerithioidea</taxon>
        <taxon>Batillariidae</taxon>
        <taxon>Batillaria</taxon>
    </lineage>
</organism>
<feature type="non-terminal residue" evidence="9">
    <location>
        <position position="1"/>
    </location>
</feature>